<dbReference type="Proteomes" id="UP001157914">
    <property type="component" value="Unassembled WGS sequence"/>
</dbReference>
<protein>
    <submittedName>
        <fullName evidence="2">Uncharacterized protein</fullName>
    </submittedName>
</protein>
<reference evidence="2 3" key="1">
    <citation type="submission" date="2017-05" db="EMBL/GenBank/DDBJ databases">
        <authorList>
            <person name="Varghese N."/>
            <person name="Submissions S."/>
        </authorList>
    </citation>
    <scope>NUCLEOTIDE SEQUENCE [LARGE SCALE GENOMIC DNA]</scope>
    <source>
        <strain evidence="2 3">DSM 15949</strain>
    </source>
</reference>
<accession>A0ABY1NZ11</accession>
<gene>
    <name evidence="2" type="ORF">SAMN06265374_2180</name>
</gene>
<evidence type="ECO:0000256" key="1">
    <source>
        <dbReference type="SAM" id="MobiDB-lite"/>
    </source>
</evidence>
<organism evidence="2 3">
    <name type="scientific">Roseibium denhamense</name>
    <dbReference type="NCBI Taxonomy" id="76305"/>
    <lineage>
        <taxon>Bacteria</taxon>
        <taxon>Pseudomonadati</taxon>
        <taxon>Pseudomonadota</taxon>
        <taxon>Alphaproteobacteria</taxon>
        <taxon>Hyphomicrobiales</taxon>
        <taxon>Stappiaceae</taxon>
        <taxon>Roseibium</taxon>
    </lineage>
</organism>
<evidence type="ECO:0000313" key="2">
    <source>
        <dbReference type="EMBL" id="SMP22464.1"/>
    </source>
</evidence>
<dbReference type="EMBL" id="FXTT01000003">
    <property type="protein sequence ID" value="SMP22464.1"/>
    <property type="molecule type" value="Genomic_DNA"/>
</dbReference>
<dbReference type="RefSeq" id="WP_155190335.1">
    <property type="nucleotide sequence ID" value="NZ_BAAAEA010000002.1"/>
</dbReference>
<keyword evidence="3" id="KW-1185">Reference proteome</keyword>
<name>A0ABY1NZ11_9HYPH</name>
<sequence>MQISIETTTQSTSILSASFGNSALNTADDKSSGGAPSKSDTTEAPALSILEAASKQAEEDAAVIATLRQAVEDGRNEDEDGGNETALATIEDYQKTAGQLKSALGEDDPAGNVSVAYESATISTTTIEAEIGGETLTAEFVSFERVSFDNETGLSVRSASAASIDGEFGNGSFSYESASVSQLYAGTGEQFANLTGLTA</sequence>
<comment type="caution">
    <text evidence="2">The sequence shown here is derived from an EMBL/GenBank/DDBJ whole genome shotgun (WGS) entry which is preliminary data.</text>
</comment>
<feature type="region of interest" description="Disordered" evidence="1">
    <location>
        <begin position="22"/>
        <end position="46"/>
    </location>
</feature>
<evidence type="ECO:0000313" key="3">
    <source>
        <dbReference type="Proteomes" id="UP001157914"/>
    </source>
</evidence>
<proteinExistence type="predicted"/>